<name>A0ACC0HDH7_9ERIC</name>
<reference evidence="1 2" key="1">
    <citation type="journal article" date="2022" name="Plant J.">
        <title>Chromosome-level genome of Camellia lanceoleosa provides a valuable resource for understanding genome evolution and self-incompatibility.</title>
        <authorList>
            <person name="Gong W."/>
            <person name="Xiao S."/>
            <person name="Wang L."/>
            <person name="Liao Z."/>
            <person name="Chang Y."/>
            <person name="Mo W."/>
            <person name="Hu G."/>
            <person name="Li W."/>
            <person name="Zhao G."/>
            <person name="Zhu H."/>
            <person name="Hu X."/>
            <person name="Ji K."/>
            <person name="Xiang X."/>
            <person name="Song Q."/>
            <person name="Yuan D."/>
            <person name="Jin S."/>
            <person name="Zhang L."/>
        </authorList>
    </citation>
    <scope>NUCLEOTIDE SEQUENCE [LARGE SCALE GENOMIC DNA]</scope>
    <source>
        <strain evidence="1">SQ_2022a</strain>
    </source>
</reference>
<sequence length="189" mass="21648">MVVLQKQQKEEIARGLLESHQPFLWVIRAKHSREEEEEKEEEEEEDTLSCMKELEQQGMIVPWCSQLEVLSHPYLGCFVTHCGWNSILESLASGVLVMAFPHWSDQMMNAKMMTGVRKKANEEGIVESEEVKRCIEEVMGGEERGEEMRRNAKKWKELTREAVKEGGSSDLNLKAFVENIGGGNCFSRV</sequence>
<dbReference type="Proteomes" id="UP001060215">
    <property type="component" value="Chromosome 5"/>
</dbReference>
<accession>A0ACC0HDH7</accession>
<keyword evidence="2" id="KW-1185">Reference proteome</keyword>
<gene>
    <name evidence="1" type="ORF">LOK49_LG06G02305</name>
</gene>
<evidence type="ECO:0000313" key="1">
    <source>
        <dbReference type="EMBL" id="KAI8010912.1"/>
    </source>
</evidence>
<dbReference type="EMBL" id="CM045762">
    <property type="protein sequence ID" value="KAI8010912.1"/>
    <property type="molecule type" value="Genomic_DNA"/>
</dbReference>
<proteinExistence type="predicted"/>
<evidence type="ECO:0000313" key="2">
    <source>
        <dbReference type="Proteomes" id="UP001060215"/>
    </source>
</evidence>
<protein>
    <submittedName>
        <fullName evidence="1">Uncharacterized protein</fullName>
    </submittedName>
</protein>
<organism evidence="1 2">
    <name type="scientific">Camellia lanceoleosa</name>
    <dbReference type="NCBI Taxonomy" id="1840588"/>
    <lineage>
        <taxon>Eukaryota</taxon>
        <taxon>Viridiplantae</taxon>
        <taxon>Streptophyta</taxon>
        <taxon>Embryophyta</taxon>
        <taxon>Tracheophyta</taxon>
        <taxon>Spermatophyta</taxon>
        <taxon>Magnoliopsida</taxon>
        <taxon>eudicotyledons</taxon>
        <taxon>Gunneridae</taxon>
        <taxon>Pentapetalae</taxon>
        <taxon>asterids</taxon>
        <taxon>Ericales</taxon>
        <taxon>Theaceae</taxon>
        <taxon>Camellia</taxon>
    </lineage>
</organism>
<comment type="caution">
    <text evidence="1">The sequence shown here is derived from an EMBL/GenBank/DDBJ whole genome shotgun (WGS) entry which is preliminary data.</text>
</comment>